<dbReference type="GeneID" id="95686206"/>
<dbReference type="PANTHER" id="PTHR48106:SF13">
    <property type="entry name" value="QUINONE OXIDOREDUCTASE-RELATED"/>
    <property type="match status" value="1"/>
</dbReference>
<feature type="domain" description="Enoyl reductase (ER)" evidence="4">
    <location>
        <begin position="10"/>
        <end position="325"/>
    </location>
</feature>
<dbReference type="PANTHER" id="PTHR48106">
    <property type="entry name" value="QUINONE OXIDOREDUCTASE PIG3-RELATED"/>
    <property type="match status" value="1"/>
</dbReference>
<dbReference type="GO" id="GO:0005829">
    <property type="term" value="C:cytosol"/>
    <property type="evidence" value="ECO:0007669"/>
    <property type="project" value="TreeGrafter"/>
</dbReference>
<dbReference type="SUPFAM" id="SSF51735">
    <property type="entry name" value="NAD(P)-binding Rossmann-fold domains"/>
    <property type="match status" value="1"/>
</dbReference>
<dbReference type="Proteomes" id="UP000298003">
    <property type="component" value="Unassembled WGS sequence"/>
</dbReference>
<sequence length="345" mass="35149">MHAIVARAAGGPEVLEYTELPDPSPGPGQLLVRSAVAGVNFIDTYKRSGVYAMEYPHVVGSEGAGVVAEVGEGVEGFAVGDRVVWTEAPGSYAELVAVDAGQALHVPDAVSLEDATAVALQGLTAHYLCTSSYPVRPGDRVLVHAGAGGVGLLLTQMLVARGAHVISTVSTPEKAELSRGAGAEHAIQYTAFADLTAELPEVVRGLTGGEGVAAVYDSVGKDTFDASLASLRRRGTLVLYGGSSGQVPPFDPQRLNAGGSLFLTRPKLADHTATRAELVERATEVLGAVAGGTLHVRVGATFPLADAADAHRALEGRATTGKVLLRPAGADDAPGTTTGTTTGTA</sequence>
<dbReference type="SMART" id="SM00829">
    <property type="entry name" value="PKS_ER"/>
    <property type="match status" value="1"/>
</dbReference>
<keyword evidence="6" id="KW-1185">Reference proteome</keyword>
<dbReference type="SUPFAM" id="SSF50129">
    <property type="entry name" value="GroES-like"/>
    <property type="match status" value="1"/>
</dbReference>
<evidence type="ECO:0000256" key="3">
    <source>
        <dbReference type="SAM" id="MobiDB-lite"/>
    </source>
</evidence>
<dbReference type="Gene3D" id="3.90.180.10">
    <property type="entry name" value="Medium-chain alcohol dehydrogenases, catalytic domain"/>
    <property type="match status" value="1"/>
</dbReference>
<evidence type="ECO:0000313" key="6">
    <source>
        <dbReference type="Proteomes" id="UP000298003"/>
    </source>
</evidence>
<dbReference type="Pfam" id="PF08240">
    <property type="entry name" value="ADH_N"/>
    <property type="match status" value="1"/>
</dbReference>
<dbReference type="CDD" id="cd05286">
    <property type="entry name" value="QOR2"/>
    <property type="match status" value="1"/>
</dbReference>
<comment type="caution">
    <text evidence="5">The sequence shown here is derived from an EMBL/GenBank/DDBJ whole genome shotgun (WGS) entry which is preliminary data.</text>
</comment>
<keyword evidence="1" id="KW-0521">NADP</keyword>
<feature type="compositionally biased region" description="Low complexity" evidence="3">
    <location>
        <begin position="327"/>
        <end position="345"/>
    </location>
</feature>
<evidence type="ECO:0000256" key="2">
    <source>
        <dbReference type="ARBA" id="ARBA00023002"/>
    </source>
</evidence>
<keyword evidence="2" id="KW-0560">Oxidoreductase</keyword>
<dbReference type="InterPro" id="IPR020843">
    <property type="entry name" value="ER"/>
</dbReference>
<dbReference type="GO" id="GO:0070402">
    <property type="term" value="F:NADPH binding"/>
    <property type="evidence" value="ECO:0007669"/>
    <property type="project" value="TreeGrafter"/>
</dbReference>
<reference evidence="5 6" key="1">
    <citation type="submission" date="2019-03" db="EMBL/GenBank/DDBJ databases">
        <title>Cellulosimicrobium funkei JCM14302 Assembly.</title>
        <authorList>
            <person name="Dou T."/>
        </authorList>
    </citation>
    <scope>NUCLEOTIDE SEQUENCE [LARGE SCALE GENOMIC DNA]</scope>
    <source>
        <strain evidence="5 6">JCM 14302</strain>
    </source>
</reference>
<accession>A0A4Y8QYK9</accession>
<dbReference type="InterPro" id="IPR036291">
    <property type="entry name" value="NAD(P)-bd_dom_sf"/>
</dbReference>
<dbReference type="InterPro" id="IPR047618">
    <property type="entry name" value="QOR-like"/>
</dbReference>
<evidence type="ECO:0000256" key="1">
    <source>
        <dbReference type="ARBA" id="ARBA00022857"/>
    </source>
</evidence>
<dbReference type="Gene3D" id="3.40.50.720">
    <property type="entry name" value="NAD(P)-binding Rossmann-like Domain"/>
    <property type="match status" value="1"/>
</dbReference>
<protein>
    <submittedName>
        <fullName evidence="5">Quinone oxidoreductase</fullName>
    </submittedName>
</protein>
<dbReference type="InterPro" id="IPR013149">
    <property type="entry name" value="ADH-like_C"/>
</dbReference>
<gene>
    <name evidence="5" type="ORF">E1O70_17110</name>
</gene>
<dbReference type="Pfam" id="PF00107">
    <property type="entry name" value="ADH_zinc_N"/>
    <property type="match status" value="1"/>
</dbReference>
<dbReference type="GO" id="GO:0035925">
    <property type="term" value="F:mRNA 3'-UTR AU-rich region binding"/>
    <property type="evidence" value="ECO:0007669"/>
    <property type="project" value="TreeGrafter"/>
</dbReference>
<dbReference type="GO" id="GO:0003960">
    <property type="term" value="F:quinone reductase (NADPH) activity"/>
    <property type="evidence" value="ECO:0007669"/>
    <property type="project" value="InterPro"/>
</dbReference>
<name>A0A4Y8QYK9_9MICO</name>
<dbReference type="EMBL" id="SOZH01000010">
    <property type="protein sequence ID" value="TFF05705.1"/>
    <property type="molecule type" value="Genomic_DNA"/>
</dbReference>
<dbReference type="FunFam" id="3.40.50.720:FF:000053">
    <property type="entry name" value="Quinone oxidoreductase 1"/>
    <property type="match status" value="1"/>
</dbReference>
<proteinExistence type="predicted"/>
<evidence type="ECO:0000259" key="4">
    <source>
        <dbReference type="SMART" id="SM00829"/>
    </source>
</evidence>
<feature type="region of interest" description="Disordered" evidence="3">
    <location>
        <begin position="326"/>
        <end position="345"/>
    </location>
</feature>
<dbReference type="InterPro" id="IPR011032">
    <property type="entry name" value="GroES-like_sf"/>
</dbReference>
<dbReference type="InterPro" id="IPR013154">
    <property type="entry name" value="ADH-like_N"/>
</dbReference>
<evidence type="ECO:0000313" key="5">
    <source>
        <dbReference type="EMBL" id="TFF05705.1"/>
    </source>
</evidence>
<dbReference type="RefSeq" id="WP_061269208.1">
    <property type="nucleotide sequence ID" value="NZ_SOZH01000010.1"/>
</dbReference>
<organism evidence="5 6">
    <name type="scientific">Cellulosimicrobium funkei</name>
    <dbReference type="NCBI Taxonomy" id="264251"/>
    <lineage>
        <taxon>Bacteria</taxon>
        <taxon>Bacillati</taxon>
        <taxon>Actinomycetota</taxon>
        <taxon>Actinomycetes</taxon>
        <taxon>Micrococcales</taxon>
        <taxon>Promicromonosporaceae</taxon>
        <taxon>Cellulosimicrobium</taxon>
    </lineage>
</organism>
<dbReference type="AlphaFoldDB" id="A0A4Y8QYK9"/>